<dbReference type="Proteomes" id="UP000005387">
    <property type="component" value="Unassembled WGS sequence"/>
</dbReference>
<dbReference type="Gene3D" id="2.60.120.370">
    <property type="entry name" value="YhcH/YjgK/YiaL"/>
    <property type="match status" value="1"/>
</dbReference>
<dbReference type="SUPFAM" id="SSF51197">
    <property type="entry name" value="Clavaminate synthase-like"/>
    <property type="match status" value="1"/>
</dbReference>
<name>E0IEZ2_9BACL</name>
<dbReference type="eggNOG" id="COG2731">
    <property type="taxonomic scope" value="Bacteria"/>
</dbReference>
<evidence type="ECO:0000313" key="2">
    <source>
        <dbReference type="Proteomes" id="UP000005387"/>
    </source>
</evidence>
<organism evidence="1 2">
    <name type="scientific">Paenibacillus curdlanolyticus YK9</name>
    <dbReference type="NCBI Taxonomy" id="717606"/>
    <lineage>
        <taxon>Bacteria</taxon>
        <taxon>Bacillati</taxon>
        <taxon>Bacillota</taxon>
        <taxon>Bacilli</taxon>
        <taxon>Bacillales</taxon>
        <taxon>Paenibacillaceae</taxon>
        <taxon>Paenibacillus</taxon>
    </lineage>
</organism>
<sequence length="156" mass="17999">MIVGSISQWETQRQRMHPVLRKAIDYLAQQDMGTLEEGVYPVWGGELSARVMRYETKLKSEQPAEKHERYLDIHYVIEGEEIIGWKQDDGLNEPTQPYDAVNDFALYGDLQGERMMTLKPGMYMVLFPDDIHRPGLTESAVSKVRKVVMKVHVGLF</sequence>
<proteinExistence type="predicted"/>
<protein>
    <recommendedName>
        <fullName evidence="3">YhcH/YjgK/YiaL family protein</fullName>
    </recommendedName>
</protein>
<dbReference type="PANTHER" id="PTHR34986:SF1">
    <property type="entry name" value="PROTEIN YIAL"/>
    <property type="match status" value="1"/>
</dbReference>
<accession>E0IEZ2</accession>
<evidence type="ECO:0008006" key="3">
    <source>
        <dbReference type="Google" id="ProtNLM"/>
    </source>
</evidence>
<gene>
    <name evidence="1" type="ORF">PaecuDRAFT_4233</name>
</gene>
<dbReference type="InterPro" id="IPR004375">
    <property type="entry name" value="NanQ/TabA/YiaL"/>
</dbReference>
<dbReference type="STRING" id="717606.PaecuDRAFT_4233"/>
<reference evidence="1 2" key="1">
    <citation type="submission" date="2010-07" db="EMBL/GenBank/DDBJ databases">
        <title>The draft genome of Paenibacillus curdlanolyticus YK9.</title>
        <authorList>
            <consortium name="US DOE Joint Genome Institute (JGI-PGF)"/>
            <person name="Lucas S."/>
            <person name="Copeland A."/>
            <person name="Lapidus A."/>
            <person name="Cheng J.-F."/>
            <person name="Bruce D."/>
            <person name="Goodwin L."/>
            <person name="Pitluck S."/>
            <person name="Land M.L."/>
            <person name="Hauser L."/>
            <person name="Chang Y.-J."/>
            <person name="Jeffries C."/>
            <person name="Anderson I.J."/>
            <person name="Johnson E."/>
            <person name="Loganathan U."/>
            <person name="Mulhopadhyay B."/>
            <person name="Kyrpides N."/>
            <person name="Woyke T.J."/>
        </authorList>
    </citation>
    <scope>NUCLEOTIDE SEQUENCE [LARGE SCALE GENOMIC DNA]</scope>
    <source>
        <strain evidence="1 2">YK9</strain>
    </source>
</reference>
<dbReference type="PANTHER" id="PTHR34986">
    <property type="entry name" value="EVOLVED BETA-GALACTOSIDASE SUBUNIT BETA"/>
    <property type="match status" value="1"/>
</dbReference>
<dbReference type="AlphaFoldDB" id="E0IEZ2"/>
<dbReference type="Pfam" id="PF04074">
    <property type="entry name" value="DUF386"/>
    <property type="match status" value="1"/>
</dbReference>
<keyword evidence="2" id="KW-1185">Reference proteome</keyword>
<dbReference type="EMBL" id="AEDD01000013">
    <property type="protein sequence ID" value="EFM08768.1"/>
    <property type="molecule type" value="Genomic_DNA"/>
</dbReference>
<dbReference type="GO" id="GO:0005829">
    <property type="term" value="C:cytosol"/>
    <property type="evidence" value="ECO:0007669"/>
    <property type="project" value="TreeGrafter"/>
</dbReference>
<dbReference type="NCBIfam" id="TIGR00022">
    <property type="entry name" value="YhcH/YjgK/YiaL family protein"/>
    <property type="match status" value="1"/>
</dbReference>
<dbReference type="InterPro" id="IPR037012">
    <property type="entry name" value="NanQ/TabA/YiaL_sf"/>
</dbReference>
<evidence type="ECO:0000313" key="1">
    <source>
        <dbReference type="EMBL" id="EFM08768.1"/>
    </source>
</evidence>